<dbReference type="EMBL" id="FOBM01000017">
    <property type="protein sequence ID" value="SEM35135.1"/>
    <property type="molecule type" value="Genomic_DNA"/>
</dbReference>
<dbReference type="NCBIfam" id="TIGR03733">
    <property type="entry name" value="lanti_perm_MutG"/>
    <property type="match status" value="1"/>
</dbReference>
<feature type="transmembrane region" description="Helical" evidence="1">
    <location>
        <begin position="16"/>
        <end position="38"/>
    </location>
</feature>
<proteinExistence type="predicted"/>
<feature type="transmembrane region" description="Helical" evidence="1">
    <location>
        <begin position="50"/>
        <end position="73"/>
    </location>
</feature>
<reference evidence="2 3" key="1">
    <citation type="submission" date="2016-10" db="EMBL/GenBank/DDBJ databases">
        <authorList>
            <person name="de Groot N.N."/>
        </authorList>
    </citation>
    <scope>NUCLEOTIDE SEQUENCE [LARGE SCALE GENOMIC DNA]</scope>
    <source>
        <strain evidence="2 3">VTM1R29</strain>
    </source>
</reference>
<name>A0A1H7XN75_9STRE</name>
<keyword evidence="1" id="KW-0812">Transmembrane</keyword>
<dbReference type="InterPro" id="IPR022294">
    <property type="entry name" value="ABC-transptr_permeasesu"/>
</dbReference>
<dbReference type="RefSeq" id="WP_074596208.1">
    <property type="nucleotide sequence ID" value="NZ_FNUH01000004.1"/>
</dbReference>
<dbReference type="AlphaFoldDB" id="A0A1H7XN75"/>
<dbReference type="Proteomes" id="UP000182764">
    <property type="component" value="Unassembled WGS sequence"/>
</dbReference>
<dbReference type="Pfam" id="PF12730">
    <property type="entry name" value="ABC2_membrane_4"/>
    <property type="match status" value="1"/>
</dbReference>
<feature type="transmembrane region" description="Helical" evidence="1">
    <location>
        <begin position="158"/>
        <end position="179"/>
    </location>
</feature>
<evidence type="ECO:0000313" key="2">
    <source>
        <dbReference type="EMBL" id="SEM35135.1"/>
    </source>
</evidence>
<feature type="transmembrane region" description="Helical" evidence="1">
    <location>
        <begin position="230"/>
        <end position="252"/>
    </location>
</feature>
<feature type="transmembrane region" description="Helical" evidence="1">
    <location>
        <begin position="131"/>
        <end position="152"/>
    </location>
</feature>
<gene>
    <name evidence="2" type="ORF">SAMN04487839_1173</name>
</gene>
<evidence type="ECO:0000313" key="3">
    <source>
        <dbReference type="Proteomes" id="UP000182764"/>
    </source>
</evidence>
<organism evidence="2 3">
    <name type="scientific">Streptococcus gallolyticus</name>
    <dbReference type="NCBI Taxonomy" id="315405"/>
    <lineage>
        <taxon>Bacteria</taxon>
        <taxon>Bacillati</taxon>
        <taxon>Bacillota</taxon>
        <taxon>Bacilli</taxon>
        <taxon>Lactobacillales</taxon>
        <taxon>Streptococcaceae</taxon>
        <taxon>Streptococcus</taxon>
    </lineage>
</organism>
<dbReference type="CDD" id="cd21808">
    <property type="entry name" value="ABC-2_lan_permease_MutG"/>
    <property type="match status" value="1"/>
</dbReference>
<evidence type="ECO:0000256" key="1">
    <source>
        <dbReference type="SAM" id="Phobius"/>
    </source>
</evidence>
<accession>A0A1H7XN75</accession>
<feature type="transmembrane region" description="Helical" evidence="1">
    <location>
        <begin position="191"/>
        <end position="210"/>
    </location>
</feature>
<keyword evidence="1" id="KW-0472">Membrane</keyword>
<keyword evidence="1" id="KW-1133">Transmembrane helix</keyword>
<protein>
    <submittedName>
        <fullName evidence="2">ABC-2 type transport system permease protein</fullName>
    </submittedName>
</protein>
<feature type="transmembrane region" description="Helical" evidence="1">
    <location>
        <begin position="93"/>
        <end position="119"/>
    </location>
</feature>
<sequence length="262" mass="29018">MMSILMSEWVKTKRTAVRWVTLLVPVMFALAGVAYVSMRRDLEEIYVFQGFFTAWTALVIPLAISILAAFLVQEEELAGNFTGYLSTSLSRKSLYIGKLLMLFFCSMFSTVIALIIFFIGMSIVSPETIKGWIIFIFAVFLGLFGTLPLLALHLWLSFAWGTGMSIGVGMGGLVAAAVIGTTALGDKFWMFIPWAWPSWLAKLPSSYLGFTSGMTMPPAEISSGAVLQQLIIGTLAVIISLIIFYVGGIIWFNNWEGRKHYE</sequence>